<proteinExistence type="predicted"/>
<name>A0A177DR09_ALTAL</name>
<dbReference type="VEuPathDB" id="FungiDB:CC77DRAFT_807833"/>
<evidence type="ECO:0000313" key="2">
    <source>
        <dbReference type="Proteomes" id="UP000077248"/>
    </source>
</evidence>
<gene>
    <name evidence="1" type="ORF">CC77DRAFT_807833</name>
</gene>
<keyword evidence="2" id="KW-1185">Reference proteome</keyword>
<dbReference type="EMBL" id="KV441476">
    <property type="protein sequence ID" value="OAG21571.1"/>
    <property type="molecule type" value="Genomic_DNA"/>
</dbReference>
<dbReference type="KEGG" id="aalt:CC77DRAFT_807833"/>
<protein>
    <submittedName>
        <fullName evidence="1">Uncharacterized protein</fullName>
    </submittedName>
</protein>
<sequence>MGTENKDRLRGEEALRKIDANTLAACAKVRVSRARCGCGRAGRVRDSGMRKKVPYERGIKWQRRSWKNGFDVAAAGSQLVGVVFLASEGPRYWWMTASRGVVGVFKMQIGLNSELQSIHKHFSIKKKTAR</sequence>
<evidence type="ECO:0000313" key="1">
    <source>
        <dbReference type="EMBL" id="OAG21571.1"/>
    </source>
</evidence>
<dbReference type="Proteomes" id="UP000077248">
    <property type="component" value="Unassembled WGS sequence"/>
</dbReference>
<accession>A0A177DR09</accession>
<organism evidence="1 2">
    <name type="scientific">Alternaria alternata</name>
    <name type="common">Alternaria rot fungus</name>
    <name type="synonym">Torula alternata</name>
    <dbReference type="NCBI Taxonomy" id="5599"/>
    <lineage>
        <taxon>Eukaryota</taxon>
        <taxon>Fungi</taxon>
        <taxon>Dikarya</taxon>
        <taxon>Ascomycota</taxon>
        <taxon>Pezizomycotina</taxon>
        <taxon>Dothideomycetes</taxon>
        <taxon>Pleosporomycetidae</taxon>
        <taxon>Pleosporales</taxon>
        <taxon>Pleosporineae</taxon>
        <taxon>Pleosporaceae</taxon>
        <taxon>Alternaria</taxon>
        <taxon>Alternaria sect. Alternaria</taxon>
        <taxon>Alternaria alternata complex</taxon>
    </lineage>
</organism>
<reference evidence="1 2" key="1">
    <citation type="submission" date="2016-05" db="EMBL/GenBank/DDBJ databases">
        <title>Comparative analysis of secretome profiles of manganese(II)-oxidizing ascomycete fungi.</title>
        <authorList>
            <consortium name="DOE Joint Genome Institute"/>
            <person name="Zeiner C.A."/>
            <person name="Purvine S.O."/>
            <person name="Zink E.M."/>
            <person name="Wu S."/>
            <person name="Pasa-Tolic L."/>
            <person name="Chaput D.L."/>
            <person name="Haridas S."/>
            <person name="Grigoriev I.V."/>
            <person name="Santelli C.M."/>
            <person name="Hansel C.M."/>
        </authorList>
    </citation>
    <scope>NUCLEOTIDE SEQUENCE [LARGE SCALE GENOMIC DNA]</scope>
    <source>
        <strain evidence="1 2">SRC1lrK2f</strain>
    </source>
</reference>
<dbReference type="RefSeq" id="XP_018386992.1">
    <property type="nucleotide sequence ID" value="XM_018533290.1"/>
</dbReference>
<dbReference type="GeneID" id="29118884"/>
<dbReference type="AlphaFoldDB" id="A0A177DR09"/>